<reference evidence="2 3" key="1">
    <citation type="journal article" date="2019" name="Int. J. Syst. Evol. Microbiol.">
        <title>The Global Catalogue of Microorganisms (GCM) 10K type strain sequencing project: providing services to taxonomists for standard genome sequencing and annotation.</title>
        <authorList>
            <consortium name="The Broad Institute Genomics Platform"/>
            <consortium name="The Broad Institute Genome Sequencing Center for Infectious Disease"/>
            <person name="Wu L."/>
            <person name="Ma J."/>
        </authorList>
    </citation>
    <scope>NUCLEOTIDE SEQUENCE [LARGE SCALE GENOMIC DNA]</scope>
    <source>
        <strain evidence="2 3">JCM 10649</strain>
    </source>
</reference>
<dbReference type="InterPro" id="IPR025161">
    <property type="entry name" value="IS402-like_dom"/>
</dbReference>
<evidence type="ECO:0000313" key="2">
    <source>
        <dbReference type="EMBL" id="GAA0444268.1"/>
    </source>
</evidence>
<proteinExistence type="predicted"/>
<evidence type="ECO:0000313" key="3">
    <source>
        <dbReference type="Proteomes" id="UP001499895"/>
    </source>
</evidence>
<comment type="caution">
    <text evidence="2">The sequence shown here is derived from an EMBL/GenBank/DDBJ whole genome shotgun (WGS) entry which is preliminary data.</text>
</comment>
<organism evidence="2 3">
    <name type="scientific">Streptomyces stramineus</name>
    <dbReference type="NCBI Taxonomy" id="173861"/>
    <lineage>
        <taxon>Bacteria</taxon>
        <taxon>Bacillati</taxon>
        <taxon>Actinomycetota</taxon>
        <taxon>Actinomycetes</taxon>
        <taxon>Kitasatosporales</taxon>
        <taxon>Streptomycetaceae</taxon>
        <taxon>Streptomyces</taxon>
    </lineage>
</organism>
<sequence length="243" mass="26505">MRELRLRGRLDLVLLPAAQPLPEPGHRLQSHPQTKIIRKAHPPLLRLSTTHGLQPATSSSPGSTLPVTPIDRGLLRLFPAKRAALSHRRPGPGNGALAVGSLVLARARALRPTAFTPTAFAGKTTIKLRRSYGSNTRSVVCVELCTIGTLLIRRTPGALSTADPRPTKGTRSTGRSMISDCTGTAARVHDLREIVNVILYVNRTGIPWEYLPHDFPPYKLPTVQNRLRLLREVGSGRHHRAGA</sequence>
<dbReference type="Pfam" id="PF13340">
    <property type="entry name" value="DUF4096"/>
    <property type="match status" value="1"/>
</dbReference>
<feature type="domain" description="Insertion element IS402-like" evidence="1">
    <location>
        <begin position="185"/>
        <end position="233"/>
    </location>
</feature>
<name>A0ABN0ZDI6_9ACTN</name>
<evidence type="ECO:0000259" key="1">
    <source>
        <dbReference type="Pfam" id="PF13340"/>
    </source>
</evidence>
<accession>A0ABN0ZDI6</accession>
<keyword evidence="3" id="KW-1185">Reference proteome</keyword>
<gene>
    <name evidence="2" type="ORF">GCM10009544_03810</name>
</gene>
<dbReference type="Proteomes" id="UP001499895">
    <property type="component" value="Unassembled WGS sequence"/>
</dbReference>
<dbReference type="EMBL" id="BAAAHB010000002">
    <property type="protein sequence ID" value="GAA0444268.1"/>
    <property type="molecule type" value="Genomic_DNA"/>
</dbReference>
<protein>
    <recommendedName>
        <fullName evidence="1">Insertion element IS402-like domain-containing protein</fullName>
    </recommendedName>
</protein>